<dbReference type="Gramene" id="EOX98354">
    <property type="protein sequence ID" value="EOX98354"/>
    <property type="gene ID" value="TCM_007135"/>
</dbReference>
<dbReference type="HOGENOM" id="CLU_2350882_0_0_1"/>
<dbReference type="AlphaFoldDB" id="A0A061DZZ6"/>
<dbReference type="EMBL" id="CM001880">
    <property type="protein sequence ID" value="EOX98354.1"/>
    <property type="molecule type" value="Genomic_DNA"/>
</dbReference>
<accession>A0A061DZZ6</accession>
<proteinExistence type="predicted"/>
<sequence length="97" mass="11472">MSLWPQNVENIVLRPREPVQTTLLIILYIVLLLTTARNHHYEGHEENILHLLVRNFNTRTLRKRLFLKLHLTKKQTENIKVQARTKVTSDIEPFAGH</sequence>
<protein>
    <submittedName>
        <fullName evidence="1">Uncharacterized protein</fullName>
    </submittedName>
</protein>
<gene>
    <name evidence="1" type="ORF">TCM_007135</name>
</gene>
<dbReference type="Proteomes" id="UP000026915">
    <property type="component" value="Chromosome 2"/>
</dbReference>
<name>A0A061DZZ6_THECC</name>
<evidence type="ECO:0000313" key="2">
    <source>
        <dbReference type="Proteomes" id="UP000026915"/>
    </source>
</evidence>
<dbReference type="InParanoid" id="A0A061DZZ6"/>
<keyword evidence="2" id="KW-1185">Reference proteome</keyword>
<evidence type="ECO:0000313" key="1">
    <source>
        <dbReference type="EMBL" id="EOX98354.1"/>
    </source>
</evidence>
<reference evidence="1 2" key="1">
    <citation type="journal article" date="2013" name="Genome Biol.">
        <title>The genome sequence of the most widely cultivated cacao type and its use to identify candidate genes regulating pod color.</title>
        <authorList>
            <person name="Motamayor J.C."/>
            <person name="Mockaitis K."/>
            <person name="Schmutz J."/>
            <person name="Haiminen N."/>
            <person name="Iii D.L."/>
            <person name="Cornejo O."/>
            <person name="Findley S.D."/>
            <person name="Zheng P."/>
            <person name="Utro F."/>
            <person name="Royaert S."/>
            <person name="Saski C."/>
            <person name="Jenkins J."/>
            <person name="Podicheti R."/>
            <person name="Zhao M."/>
            <person name="Scheffler B.E."/>
            <person name="Stack J.C."/>
            <person name="Feltus F.A."/>
            <person name="Mustiga G.M."/>
            <person name="Amores F."/>
            <person name="Phillips W."/>
            <person name="Marelli J.P."/>
            <person name="May G.D."/>
            <person name="Shapiro H."/>
            <person name="Ma J."/>
            <person name="Bustamante C.D."/>
            <person name="Schnell R.J."/>
            <person name="Main D."/>
            <person name="Gilbert D."/>
            <person name="Parida L."/>
            <person name="Kuhn D.N."/>
        </authorList>
    </citation>
    <scope>NUCLEOTIDE SEQUENCE [LARGE SCALE GENOMIC DNA]</scope>
    <source>
        <strain evidence="2">cv. Matina 1-6</strain>
    </source>
</reference>
<organism evidence="1 2">
    <name type="scientific">Theobroma cacao</name>
    <name type="common">Cacao</name>
    <name type="synonym">Cocoa</name>
    <dbReference type="NCBI Taxonomy" id="3641"/>
    <lineage>
        <taxon>Eukaryota</taxon>
        <taxon>Viridiplantae</taxon>
        <taxon>Streptophyta</taxon>
        <taxon>Embryophyta</taxon>
        <taxon>Tracheophyta</taxon>
        <taxon>Spermatophyta</taxon>
        <taxon>Magnoliopsida</taxon>
        <taxon>eudicotyledons</taxon>
        <taxon>Gunneridae</taxon>
        <taxon>Pentapetalae</taxon>
        <taxon>rosids</taxon>
        <taxon>malvids</taxon>
        <taxon>Malvales</taxon>
        <taxon>Malvaceae</taxon>
        <taxon>Byttnerioideae</taxon>
        <taxon>Theobroma</taxon>
    </lineage>
</organism>